<organism evidence="1 2">
    <name type="scientific">Paramuricea clavata</name>
    <name type="common">Red gorgonian</name>
    <name type="synonym">Violescent sea-whip</name>
    <dbReference type="NCBI Taxonomy" id="317549"/>
    <lineage>
        <taxon>Eukaryota</taxon>
        <taxon>Metazoa</taxon>
        <taxon>Cnidaria</taxon>
        <taxon>Anthozoa</taxon>
        <taxon>Octocorallia</taxon>
        <taxon>Malacalcyonacea</taxon>
        <taxon>Plexauridae</taxon>
        <taxon>Paramuricea</taxon>
    </lineage>
</organism>
<dbReference type="EMBL" id="CACRXK020048115">
    <property type="protein sequence ID" value="CAB4046239.1"/>
    <property type="molecule type" value="Genomic_DNA"/>
</dbReference>
<accession>A0A7D9KL02</accession>
<comment type="caution">
    <text evidence="1">The sequence shown here is derived from an EMBL/GenBank/DDBJ whole genome shotgun (WGS) entry which is preliminary data.</text>
</comment>
<feature type="non-terminal residue" evidence="1">
    <location>
        <position position="1"/>
    </location>
</feature>
<reference evidence="1" key="1">
    <citation type="submission" date="2020-04" db="EMBL/GenBank/DDBJ databases">
        <authorList>
            <person name="Alioto T."/>
            <person name="Alioto T."/>
            <person name="Gomez Garrido J."/>
        </authorList>
    </citation>
    <scope>NUCLEOTIDE SEQUENCE</scope>
    <source>
        <strain evidence="1">A484AB</strain>
    </source>
</reference>
<proteinExistence type="predicted"/>
<feature type="non-terminal residue" evidence="1">
    <location>
        <position position="175"/>
    </location>
</feature>
<evidence type="ECO:0000313" key="2">
    <source>
        <dbReference type="Proteomes" id="UP001152795"/>
    </source>
</evidence>
<keyword evidence="2" id="KW-1185">Reference proteome</keyword>
<sequence length="175" mass="19863">LGEVLVAPYIPDVMKWGRESRRMGNEPVHVRENPQETFQVLCVGWTLEVQDRVDTRLRNPNPRSVDLVAEEGNTGLGHLALLDVNLQLLPLQELEDRLKMLKMFVVAPACDYNVVDVHESERAGLQELLDVTLECLPAVPEAERHSAVPEQSKRSRDRGFVDILLRHLHLMIGHP</sequence>
<dbReference type="AlphaFoldDB" id="A0A7D9KL02"/>
<evidence type="ECO:0000313" key="1">
    <source>
        <dbReference type="EMBL" id="CAB4046239.1"/>
    </source>
</evidence>
<dbReference type="Proteomes" id="UP001152795">
    <property type="component" value="Unassembled WGS sequence"/>
</dbReference>
<name>A0A7D9KL02_PARCT</name>
<protein>
    <submittedName>
        <fullName evidence="1">Uncharacterized protein</fullName>
    </submittedName>
</protein>
<gene>
    <name evidence="1" type="ORF">PACLA_8A047038</name>
</gene>